<proteinExistence type="predicted"/>
<protein>
    <submittedName>
        <fullName evidence="1">Uncharacterized protein</fullName>
    </submittedName>
</protein>
<organism evidence="1 2">
    <name type="scientific">Coccidioides posadasii RMSCC 3488</name>
    <dbReference type="NCBI Taxonomy" id="454284"/>
    <lineage>
        <taxon>Eukaryota</taxon>
        <taxon>Fungi</taxon>
        <taxon>Dikarya</taxon>
        <taxon>Ascomycota</taxon>
        <taxon>Pezizomycotina</taxon>
        <taxon>Eurotiomycetes</taxon>
        <taxon>Eurotiomycetidae</taxon>
        <taxon>Onygenales</taxon>
        <taxon>Onygenaceae</taxon>
        <taxon>Coccidioides</taxon>
    </lineage>
</organism>
<evidence type="ECO:0000313" key="2">
    <source>
        <dbReference type="Proteomes" id="UP000054567"/>
    </source>
</evidence>
<dbReference type="AlphaFoldDB" id="A0A0J6FUF0"/>
<sequence>MHDLARHARLRRFPISSAADDTVIRKRQKGCRRERPEYGLQGMSRKNLKRQSAQLFLCLHPFNILEDRIAVVPSFQENSLNGTPENEWAHDACPSTKILVKLDQEGLPC</sequence>
<dbReference type="Proteomes" id="UP000054567">
    <property type="component" value="Unassembled WGS sequence"/>
</dbReference>
<evidence type="ECO:0000313" key="1">
    <source>
        <dbReference type="EMBL" id="KMM73025.1"/>
    </source>
</evidence>
<accession>A0A0J6FUF0</accession>
<reference evidence="1 2" key="1">
    <citation type="submission" date="2007-06" db="EMBL/GenBank/DDBJ databases">
        <title>The Genome Sequence of Coccidioides posadasii RMSCC_3488.</title>
        <authorList>
            <consortium name="Coccidioides Genome Resources Consortium"/>
            <consortium name="The Broad Institute Genome Sequencing Platform"/>
            <person name="Henn M.R."/>
            <person name="Sykes S."/>
            <person name="Young S."/>
            <person name="Jaffe D."/>
            <person name="Berlin A."/>
            <person name="Alvarez P."/>
            <person name="Butler J."/>
            <person name="Gnerre S."/>
            <person name="Grabherr M."/>
            <person name="Mauceli E."/>
            <person name="Brockman W."/>
            <person name="Kodira C."/>
            <person name="Alvarado L."/>
            <person name="Zeng Q."/>
            <person name="Crawford M."/>
            <person name="Antoine C."/>
            <person name="Devon K."/>
            <person name="Galgiani J."/>
            <person name="Orsborn K."/>
            <person name="Lewis M.L."/>
            <person name="Nusbaum C."/>
            <person name="Galagan J."/>
            <person name="Birren B."/>
        </authorList>
    </citation>
    <scope>NUCLEOTIDE SEQUENCE [LARGE SCALE GENOMIC DNA]</scope>
    <source>
        <strain evidence="1 2">RMSCC 3488</strain>
    </source>
</reference>
<dbReference type="EMBL" id="DS268114">
    <property type="protein sequence ID" value="KMM73025.1"/>
    <property type="molecule type" value="Genomic_DNA"/>
</dbReference>
<name>A0A0J6FUF0_COCPO</name>
<gene>
    <name evidence="1" type="ORF">CPAG_09314</name>
</gene>
<dbReference type="VEuPathDB" id="FungiDB:CPAG_09314"/>
<reference evidence="2" key="2">
    <citation type="journal article" date="2009" name="Genome Res.">
        <title>Comparative genomic analyses of the human fungal pathogens Coccidioides and their relatives.</title>
        <authorList>
            <person name="Sharpton T.J."/>
            <person name="Stajich J.E."/>
            <person name="Rounsley S.D."/>
            <person name="Gardner M.J."/>
            <person name="Wortman J.R."/>
            <person name="Jordar V.S."/>
            <person name="Maiti R."/>
            <person name="Kodira C.D."/>
            <person name="Neafsey D.E."/>
            <person name="Zeng Q."/>
            <person name="Hung C.-Y."/>
            <person name="McMahan C."/>
            <person name="Muszewska A."/>
            <person name="Grynberg M."/>
            <person name="Mandel M.A."/>
            <person name="Kellner E.M."/>
            <person name="Barker B.M."/>
            <person name="Galgiani J.N."/>
            <person name="Orbach M.J."/>
            <person name="Kirkland T.N."/>
            <person name="Cole G.T."/>
            <person name="Henn M.R."/>
            <person name="Birren B.W."/>
            <person name="Taylor J.W."/>
        </authorList>
    </citation>
    <scope>NUCLEOTIDE SEQUENCE [LARGE SCALE GENOMIC DNA]</scope>
    <source>
        <strain evidence="2">RMSCC 3488</strain>
    </source>
</reference>
<reference evidence="2" key="3">
    <citation type="journal article" date="2010" name="Genome Res.">
        <title>Population genomic sequencing of Coccidioides fungi reveals recent hybridization and transposon control.</title>
        <authorList>
            <person name="Neafsey D.E."/>
            <person name="Barker B.M."/>
            <person name="Sharpton T.J."/>
            <person name="Stajich J.E."/>
            <person name="Park D.J."/>
            <person name="Whiston E."/>
            <person name="Hung C.-Y."/>
            <person name="McMahan C."/>
            <person name="White J."/>
            <person name="Sykes S."/>
            <person name="Heiman D."/>
            <person name="Young S."/>
            <person name="Zeng Q."/>
            <person name="Abouelleil A."/>
            <person name="Aftuck L."/>
            <person name="Bessette D."/>
            <person name="Brown A."/>
            <person name="FitzGerald M."/>
            <person name="Lui A."/>
            <person name="Macdonald J.P."/>
            <person name="Priest M."/>
            <person name="Orbach M.J."/>
            <person name="Galgiani J.N."/>
            <person name="Kirkland T.N."/>
            <person name="Cole G.T."/>
            <person name="Birren B.W."/>
            <person name="Henn M.R."/>
            <person name="Taylor J.W."/>
            <person name="Rounsley S.D."/>
        </authorList>
    </citation>
    <scope>NUCLEOTIDE SEQUENCE [LARGE SCALE GENOMIC DNA]</scope>
    <source>
        <strain evidence="2">RMSCC 3488</strain>
    </source>
</reference>